<evidence type="ECO:0000256" key="2">
    <source>
        <dbReference type="ARBA" id="ARBA00023136"/>
    </source>
</evidence>
<evidence type="ECO:0000313" key="5">
    <source>
        <dbReference type="Proteomes" id="UP001341840"/>
    </source>
</evidence>
<evidence type="ECO:0000256" key="1">
    <source>
        <dbReference type="ARBA" id="ARBA00004370"/>
    </source>
</evidence>
<dbReference type="Proteomes" id="UP001341840">
    <property type="component" value="Unassembled WGS sequence"/>
</dbReference>
<dbReference type="PANTHER" id="PTHR31415:SF59">
    <property type="entry name" value="HARPIN-INDUCED 1"/>
    <property type="match status" value="1"/>
</dbReference>
<evidence type="ECO:0000256" key="3">
    <source>
        <dbReference type="SAM" id="Phobius"/>
    </source>
</evidence>
<proteinExistence type="predicted"/>
<comment type="subcellular location">
    <subcellularLocation>
        <location evidence="1">Membrane</location>
    </subcellularLocation>
</comment>
<name>A0ABU6VFP2_9FABA</name>
<reference evidence="4 5" key="1">
    <citation type="journal article" date="2023" name="Plants (Basel)">
        <title>Bridging the Gap: Combining Genomics and Transcriptomics Approaches to Understand Stylosanthes scabra, an Orphan Legume from the Brazilian Caatinga.</title>
        <authorList>
            <person name="Ferreira-Neto J.R.C."/>
            <person name="da Silva M.D."/>
            <person name="Binneck E."/>
            <person name="de Melo N.F."/>
            <person name="da Silva R.H."/>
            <person name="de Melo A.L.T.M."/>
            <person name="Pandolfi V."/>
            <person name="Bustamante F.O."/>
            <person name="Brasileiro-Vidal A.C."/>
            <person name="Benko-Iseppon A.M."/>
        </authorList>
    </citation>
    <scope>NUCLEOTIDE SEQUENCE [LARGE SCALE GENOMIC DNA]</scope>
    <source>
        <tissue evidence="4">Leaves</tissue>
    </source>
</reference>
<keyword evidence="3" id="KW-0812">Transmembrane</keyword>
<evidence type="ECO:0000313" key="4">
    <source>
        <dbReference type="EMBL" id="MED6172354.1"/>
    </source>
</evidence>
<keyword evidence="5" id="KW-1185">Reference proteome</keyword>
<dbReference type="PANTHER" id="PTHR31415">
    <property type="entry name" value="OS05G0367900 PROTEIN"/>
    <property type="match status" value="1"/>
</dbReference>
<evidence type="ECO:0008006" key="6">
    <source>
        <dbReference type="Google" id="ProtNLM"/>
    </source>
</evidence>
<keyword evidence="3" id="KW-1133">Transmembrane helix</keyword>
<dbReference type="InterPro" id="IPR044839">
    <property type="entry name" value="NDR1-like"/>
</dbReference>
<dbReference type="EMBL" id="JASCZI010151365">
    <property type="protein sequence ID" value="MED6172354.1"/>
    <property type="molecule type" value="Genomic_DNA"/>
</dbReference>
<gene>
    <name evidence="4" type="ORF">PIB30_049318</name>
</gene>
<accession>A0ABU6VFP2</accession>
<comment type="caution">
    <text evidence="4">The sequence shown here is derived from an EMBL/GenBank/DDBJ whole genome shotgun (WGS) entry which is preliminary data.</text>
</comment>
<protein>
    <recommendedName>
        <fullName evidence="6">Late embryogenesis abundant protein LEA-2 subgroup domain-containing protein</fullName>
    </recommendedName>
</protein>
<organism evidence="4 5">
    <name type="scientific">Stylosanthes scabra</name>
    <dbReference type="NCBI Taxonomy" id="79078"/>
    <lineage>
        <taxon>Eukaryota</taxon>
        <taxon>Viridiplantae</taxon>
        <taxon>Streptophyta</taxon>
        <taxon>Embryophyta</taxon>
        <taxon>Tracheophyta</taxon>
        <taxon>Spermatophyta</taxon>
        <taxon>Magnoliopsida</taxon>
        <taxon>eudicotyledons</taxon>
        <taxon>Gunneridae</taxon>
        <taxon>Pentapetalae</taxon>
        <taxon>rosids</taxon>
        <taxon>fabids</taxon>
        <taxon>Fabales</taxon>
        <taxon>Fabaceae</taxon>
        <taxon>Papilionoideae</taxon>
        <taxon>50 kb inversion clade</taxon>
        <taxon>dalbergioids sensu lato</taxon>
        <taxon>Dalbergieae</taxon>
        <taxon>Pterocarpus clade</taxon>
        <taxon>Stylosanthes</taxon>
    </lineage>
</organism>
<feature type="transmembrane region" description="Helical" evidence="3">
    <location>
        <begin position="41"/>
        <end position="64"/>
    </location>
</feature>
<sequence>MNADELEKCEEEEEEEGDVWGKAREIVYLVRTGSCKCSVCCIYFSFYAIFFSFVVSIILFWIIISPSSVKFHVTNVSLTQFNLTNNNSTLSYKFKVNITARNPNDNIVVYYRGINAILWYKDRYLVSVKLAPFDQGHKNTSLLQEAVFERQSSIRLGPKQIAEYYTERSLGIFNDLAVDLDFRIRAKFGRIKSVRFNPPIVQCRRLRVPLISNGKPAATFNVTRCSSSNFFADRDAGD</sequence>
<keyword evidence="2 3" id="KW-0472">Membrane</keyword>